<name>A0ABT7FEJ4_9RHOB</name>
<keyword evidence="1" id="KW-0472">Membrane</keyword>
<protein>
    <submittedName>
        <fullName evidence="2">Uncharacterized protein</fullName>
    </submittedName>
</protein>
<comment type="caution">
    <text evidence="2">The sequence shown here is derived from an EMBL/GenBank/DDBJ whole genome shotgun (WGS) entry which is preliminary data.</text>
</comment>
<keyword evidence="3" id="KW-1185">Reference proteome</keyword>
<dbReference type="RefSeq" id="WP_284485482.1">
    <property type="nucleotide sequence ID" value="NZ_JASNJE010000010.1"/>
</dbReference>
<accession>A0ABT7FEJ4</accession>
<keyword evidence="1" id="KW-0812">Transmembrane</keyword>
<evidence type="ECO:0000313" key="3">
    <source>
        <dbReference type="Proteomes" id="UP001227126"/>
    </source>
</evidence>
<dbReference type="Proteomes" id="UP001227126">
    <property type="component" value="Unassembled WGS sequence"/>
</dbReference>
<proteinExistence type="predicted"/>
<dbReference type="EMBL" id="JASNJE010000010">
    <property type="protein sequence ID" value="MDK3073541.1"/>
    <property type="molecule type" value="Genomic_DNA"/>
</dbReference>
<reference evidence="2 3" key="1">
    <citation type="submission" date="2023-05" db="EMBL/GenBank/DDBJ databases">
        <title>Sedimentitalea sp. nov. JM2-8.</title>
        <authorList>
            <person name="Huang J."/>
        </authorList>
    </citation>
    <scope>NUCLEOTIDE SEQUENCE [LARGE SCALE GENOMIC DNA]</scope>
    <source>
        <strain evidence="2 3">JM2-8</strain>
    </source>
</reference>
<evidence type="ECO:0000256" key="1">
    <source>
        <dbReference type="SAM" id="Phobius"/>
    </source>
</evidence>
<sequence length="156" mass="16093">MLNPSQLSDMLAADWLMDDSGPHPDSVAQSADKFAGTVTTWFSAALAGPFPVTTAQAFRPILTALATPALMAQNPTAAGNLLATGVAVYMTGQSFGPGFSSPPIAQPPAAMMIGTAFSVLDLDRDSRAQMIATAIHLLAITSLVSFMIPPFAAPVT</sequence>
<evidence type="ECO:0000313" key="2">
    <source>
        <dbReference type="EMBL" id="MDK3073541.1"/>
    </source>
</evidence>
<feature type="transmembrane region" description="Helical" evidence="1">
    <location>
        <begin position="130"/>
        <end position="152"/>
    </location>
</feature>
<organism evidence="2 3">
    <name type="scientific">Sedimentitalea xiamensis</name>
    <dbReference type="NCBI Taxonomy" id="3050037"/>
    <lineage>
        <taxon>Bacteria</taxon>
        <taxon>Pseudomonadati</taxon>
        <taxon>Pseudomonadota</taxon>
        <taxon>Alphaproteobacteria</taxon>
        <taxon>Rhodobacterales</taxon>
        <taxon>Paracoccaceae</taxon>
        <taxon>Sedimentitalea</taxon>
    </lineage>
</organism>
<gene>
    <name evidence="2" type="ORF">QO034_10495</name>
</gene>
<keyword evidence="1" id="KW-1133">Transmembrane helix</keyword>